<keyword evidence="3" id="KW-1133">Transmembrane helix</keyword>
<keyword evidence="3" id="KW-0812">Transmembrane</keyword>
<comment type="caution">
    <text evidence="5">The sequence shown here is derived from an EMBL/GenBank/DDBJ whole genome shotgun (WGS) entry which is preliminary data.</text>
</comment>
<evidence type="ECO:0000256" key="2">
    <source>
        <dbReference type="ARBA" id="ARBA00022737"/>
    </source>
</evidence>
<keyword evidence="6" id="KW-1185">Reference proteome</keyword>
<sequence>MGIVFDVLILLAFFSITIFGRCPDHSTRTLCSSCENNTADCSNRCIGNSPYSKNYLTQMCPGEGSEIYNIDLSFNELIRFECPVYGPSVRYLNISHNNVRFENCSNWERYCENFFRRLRTIDLSYNRMQQTCNASAFDFIKLESVNLSHNEIKSLDNLPFVTSAKRLQTLDASHNMITCIQSTFFIERQSLIEVDLRLNSIQKIALHFDISDRRLCDSDNQLSIILSGNRLCKLPVSLINENNYTCPELKNQPLCDDIAEDFYDNLDNKSCNLMSEIIKTAITPSNLEYQIECRCLGNICEQNVSTTIQPTYDVSCINTNAPLMTTDKALEKGTTFSLIPQSHETSEANPVLTNTKELELGERSSQSPTQTSLLIDEMLIYIMLIAAIVLMTCIFCMCLLKSLTQIATAFFRYKSRVIEQDVTNDERPKLPNRNFSFGYSQPKTESHETESSIIHIYDSSDVEQRDEIVTSSNKPTESCTNTNEDPITEWHSYERCIKETLLHPNEQLKDVNIESNLSNKAMHDFFNKQDILVEIHAVH</sequence>
<evidence type="ECO:0000256" key="4">
    <source>
        <dbReference type="SAM" id="SignalP"/>
    </source>
</evidence>
<gene>
    <name evidence="5" type="ORF">BSL78_11794</name>
</gene>
<dbReference type="STRING" id="307972.A0A2G8KTJ5"/>
<proteinExistence type="predicted"/>
<evidence type="ECO:0000256" key="1">
    <source>
        <dbReference type="ARBA" id="ARBA00022614"/>
    </source>
</evidence>
<keyword evidence="3" id="KW-0472">Membrane</keyword>
<feature type="signal peptide" evidence="4">
    <location>
        <begin position="1"/>
        <end position="20"/>
    </location>
</feature>
<protein>
    <submittedName>
        <fullName evidence="5">Uncharacterized protein</fullName>
    </submittedName>
</protein>
<dbReference type="PANTHER" id="PTHR24366">
    <property type="entry name" value="IG(IMMUNOGLOBULIN) AND LRR(LEUCINE RICH REPEAT) DOMAINS"/>
    <property type="match status" value="1"/>
</dbReference>
<dbReference type="Proteomes" id="UP000230750">
    <property type="component" value="Unassembled WGS sequence"/>
</dbReference>
<keyword evidence="4" id="KW-0732">Signal</keyword>
<reference evidence="5 6" key="1">
    <citation type="journal article" date="2017" name="PLoS Biol.">
        <title>The sea cucumber genome provides insights into morphological evolution and visceral regeneration.</title>
        <authorList>
            <person name="Zhang X."/>
            <person name="Sun L."/>
            <person name="Yuan J."/>
            <person name="Sun Y."/>
            <person name="Gao Y."/>
            <person name="Zhang L."/>
            <person name="Li S."/>
            <person name="Dai H."/>
            <person name="Hamel J.F."/>
            <person name="Liu C."/>
            <person name="Yu Y."/>
            <person name="Liu S."/>
            <person name="Lin W."/>
            <person name="Guo K."/>
            <person name="Jin S."/>
            <person name="Xu P."/>
            <person name="Storey K.B."/>
            <person name="Huan P."/>
            <person name="Zhang T."/>
            <person name="Zhou Y."/>
            <person name="Zhang J."/>
            <person name="Lin C."/>
            <person name="Li X."/>
            <person name="Xing L."/>
            <person name="Huo D."/>
            <person name="Sun M."/>
            <person name="Wang L."/>
            <person name="Mercier A."/>
            <person name="Li F."/>
            <person name="Yang H."/>
            <person name="Xiang J."/>
        </authorList>
    </citation>
    <scope>NUCLEOTIDE SEQUENCE [LARGE SCALE GENOMIC DNA]</scope>
    <source>
        <strain evidence="5">Shaxun</strain>
        <tissue evidence="5">Muscle</tissue>
    </source>
</reference>
<organism evidence="5 6">
    <name type="scientific">Stichopus japonicus</name>
    <name type="common">Sea cucumber</name>
    <dbReference type="NCBI Taxonomy" id="307972"/>
    <lineage>
        <taxon>Eukaryota</taxon>
        <taxon>Metazoa</taxon>
        <taxon>Echinodermata</taxon>
        <taxon>Eleutherozoa</taxon>
        <taxon>Echinozoa</taxon>
        <taxon>Holothuroidea</taxon>
        <taxon>Aspidochirotacea</taxon>
        <taxon>Aspidochirotida</taxon>
        <taxon>Stichopodidae</taxon>
        <taxon>Apostichopus</taxon>
    </lineage>
</organism>
<dbReference type="Gene3D" id="3.80.10.10">
    <property type="entry name" value="Ribonuclease Inhibitor"/>
    <property type="match status" value="1"/>
</dbReference>
<dbReference type="EMBL" id="MRZV01000379">
    <property type="protein sequence ID" value="PIK51317.1"/>
    <property type="molecule type" value="Genomic_DNA"/>
</dbReference>
<dbReference type="PROSITE" id="PS51450">
    <property type="entry name" value="LRR"/>
    <property type="match status" value="1"/>
</dbReference>
<dbReference type="AlphaFoldDB" id="A0A2G8KTJ5"/>
<evidence type="ECO:0000256" key="3">
    <source>
        <dbReference type="SAM" id="Phobius"/>
    </source>
</evidence>
<dbReference type="InterPro" id="IPR001611">
    <property type="entry name" value="Leu-rich_rpt"/>
</dbReference>
<accession>A0A2G8KTJ5</accession>
<evidence type="ECO:0000313" key="5">
    <source>
        <dbReference type="EMBL" id="PIK51317.1"/>
    </source>
</evidence>
<name>A0A2G8KTJ5_STIJA</name>
<dbReference type="OrthoDB" id="635273at2759"/>
<dbReference type="SUPFAM" id="SSF52058">
    <property type="entry name" value="L domain-like"/>
    <property type="match status" value="1"/>
</dbReference>
<keyword evidence="1" id="KW-0433">Leucine-rich repeat</keyword>
<keyword evidence="2" id="KW-0677">Repeat</keyword>
<dbReference type="InterPro" id="IPR032675">
    <property type="entry name" value="LRR_dom_sf"/>
</dbReference>
<dbReference type="PANTHER" id="PTHR24366:SF96">
    <property type="entry name" value="LEUCINE RICH REPEAT CONTAINING 53"/>
    <property type="match status" value="1"/>
</dbReference>
<feature type="chain" id="PRO_5013768861" evidence="4">
    <location>
        <begin position="21"/>
        <end position="539"/>
    </location>
</feature>
<feature type="transmembrane region" description="Helical" evidence="3">
    <location>
        <begin position="378"/>
        <end position="400"/>
    </location>
</feature>
<evidence type="ECO:0000313" key="6">
    <source>
        <dbReference type="Proteomes" id="UP000230750"/>
    </source>
</evidence>